<evidence type="ECO:0000313" key="2">
    <source>
        <dbReference type="EMBL" id="OLY78617.1"/>
    </source>
</evidence>
<sequence>MACKLSGKYANGNRFELLAINAHIPANSTRKKSVVTQITGFCRKYKSKNQRTPIVFVGDFNLDIKNTVTYLNKIGIGLIRATVNNSSGTRINAGKIGRMIDHITYSGIKSRPIYTKVLRSVDLSDHLPVITEWPMDKLRPITKSIKINSSKIKDEKIKFSSDNRFAILEDADLSTNDVVNSTIDKIWYICKESQYISGNSEKYPGIFSVKTKNLISKRRKDFVDYKNGNFSLQEYISSKERALKSRRADYKNKKLKEVQTACKMQTDNSPRQLWKWLKFQSKRYNTSLTDGPVYDKEKKLVTDSSLKSEVWASHFEELAKDTSGNSRNHIKWVNMMPNIKGYYQECDLEIEWEDIKKALNNTPSNKAPGVDGIPSEVWKTVQDEEIPTSNLAKLLYKVVKRIWNMAYIPEKLNTSIVVPIPKKGDLRDPNNYRGISLIPTLVKIVAKVAASKLSFLDLKYNILVKEQAGFRSREECVAQATVLYEIVRRRKIKGLPTWIGFIDFAKAYDRVPHQALLQKLKIQGIGGHLHKVISALYKSPKICVRFGSYLSPVVEYNCGVRQGCPASPILFDLYINDLFENIKGITVPEIGEKIKGLLFADDAVVFADSPAKLQIAFEKVSQWAKKWEMQVNASKCGVMGIGSQTNMLFTIQGGAVPQVEHYKYLGVMFNDKWNHRSVINNNSENSRRAMNGMYFFLGNKNIPIALRATLIRSVLIPIATYGGELFGMSKARTSKLQTVIDTASRLVIGSGKTIALHRLREELKLTTVYTKTAVARERAFYKWPTLKTWITDLIEYPMKSRLDTWVSGTRRWTKRFCDHSAPGETLKYLDRRTRANEYSVISNWLKSSGIGRIRNVTGLELIFPENSKGIQEIIKIRTGLFRTAMKLAKSKIIDRKYLQLCPFCKNNVPESVEHLILECSKWTQQRQEHLGEFLPTINHHLPGSTRIWLLGRLLGGELIYTTSGIRKNSDKPAVRAVLGTASFLSATTITRTITLHELIGAPTSWTQSRNGMETLVGRDGVG</sequence>
<dbReference type="InterPro" id="IPR043128">
    <property type="entry name" value="Rev_trsase/Diguanyl_cyclase"/>
</dbReference>
<dbReference type="Gene3D" id="3.60.10.10">
    <property type="entry name" value="Endonuclease/exonuclease/phosphatase"/>
    <property type="match status" value="1"/>
</dbReference>
<dbReference type="Pfam" id="PF00078">
    <property type="entry name" value="RVT_1"/>
    <property type="match status" value="1"/>
</dbReference>
<dbReference type="PROSITE" id="PS50878">
    <property type="entry name" value="RT_POL"/>
    <property type="match status" value="1"/>
</dbReference>
<dbReference type="InterPro" id="IPR000477">
    <property type="entry name" value="RT_dom"/>
</dbReference>
<keyword evidence="2" id="KW-0548">Nucleotidyltransferase</keyword>
<reference evidence="2 3" key="1">
    <citation type="journal article" date="2016" name="Mol. Biol. Evol.">
        <title>Genome-Wide Survey of Gut Fungi (Harpellales) Reveals the First Horizontally Transferred Ubiquitin Gene from a Mosquito Host.</title>
        <authorList>
            <person name="Wang Y."/>
            <person name="White M.M."/>
            <person name="Kvist S."/>
            <person name="Moncalvo J.M."/>
        </authorList>
    </citation>
    <scope>NUCLEOTIDE SEQUENCE [LARGE SCALE GENOMIC DNA]</scope>
    <source>
        <strain evidence="2 3">ALG-7-W6</strain>
    </source>
</reference>
<dbReference type="OrthoDB" id="5534248at2759"/>
<dbReference type="PANTHER" id="PTHR47027:SF20">
    <property type="entry name" value="REVERSE TRANSCRIPTASE-LIKE PROTEIN WITH RNA-DIRECTED DNA POLYMERASE DOMAIN"/>
    <property type="match status" value="1"/>
</dbReference>
<proteinExistence type="predicted"/>
<dbReference type="STRING" id="133383.A0A1R0GP03"/>
<dbReference type="GO" id="GO:0003964">
    <property type="term" value="F:RNA-directed DNA polymerase activity"/>
    <property type="evidence" value="ECO:0007669"/>
    <property type="project" value="UniProtKB-KW"/>
</dbReference>
<accession>A0A1R0GP03</accession>
<dbReference type="PANTHER" id="PTHR47027">
    <property type="entry name" value="REVERSE TRANSCRIPTASE DOMAIN-CONTAINING PROTEIN"/>
    <property type="match status" value="1"/>
</dbReference>
<keyword evidence="2" id="KW-0808">Transferase</keyword>
<organism evidence="2 3">
    <name type="scientific">Smittium mucronatum</name>
    <dbReference type="NCBI Taxonomy" id="133383"/>
    <lineage>
        <taxon>Eukaryota</taxon>
        <taxon>Fungi</taxon>
        <taxon>Fungi incertae sedis</taxon>
        <taxon>Zoopagomycota</taxon>
        <taxon>Kickxellomycotina</taxon>
        <taxon>Harpellomycetes</taxon>
        <taxon>Harpellales</taxon>
        <taxon>Legeriomycetaceae</taxon>
        <taxon>Smittium</taxon>
    </lineage>
</organism>
<dbReference type="EMBL" id="LSSL01005936">
    <property type="protein sequence ID" value="OLY78617.1"/>
    <property type="molecule type" value="Genomic_DNA"/>
</dbReference>
<dbReference type="Proteomes" id="UP000187455">
    <property type="component" value="Unassembled WGS sequence"/>
</dbReference>
<feature type="domain" description="Reverse transcriptase" evidence="1">
    <location>
        <begin position="401"/>
        <end position="669"/>
    </location>
</feature>
<name>A0A1R0GP03_9FUNG</name>
<keyword evidence="2" id="KW-0695">RNA-directed DNA polymerase</keyword>
<dbReference type="InterPro" id="IPR036691">
    <property type="entry name" value="Endo/exonu/phosph_ase_sf"/>
</dbReference>
<gene>
    <name evidence="2" type="ORF">AYI68_g7330</name>
</gene>
<keyword evidence="3" id="KW-1185">Reference proteome</keyword>
<dbReference type="SUPFAM" id="SSF56219">
    <property type="entry name" value="DNase I-like"/>
    <property type="match status" value="1"/>
</dbReference>
<dbReference type="SUPFAM" id="SSF56672">
    <property type="entry name" value="DNA/RNA polymerases"/>
    <property type="match status" value="1"/>
</dbReference>
<dbReference type="InterPro" id="IPR043502">
    <property type="entry name" value="DNA/RNA_pol_sf"/>
</dbReference>
<dbReference type="Gene3D" id="3.30.70.270">
    <property type="match status" value="1"/>
</dbReference>
<protein>
    <submittedName>
        <fullName evidence="2">RNA-directed DNA polymerase from mobile element jockey</fullName>
    </submittedName>
</protein>
<comment type="caution">
    <text evidence="2">The sequence shown here is derived from an EMBL/GenBank/DDBJ whole genome shotgun (WGS) entry which is preliminary data.</text>
</comment>
<evidence type="ECO:0000259" key="1">
    <source>
        <dbReference type="PROSITE" id="PS50878"/>
    </source>
</evidence>
<dbReference type="AlphaFoldDB" id="A0A1R0GP03"/>
<dbReference type="CDD" id="cd01650">
    <property type="entry name" value="RT_nLTR_like"/>
    <property type="match status" value="1"/>
</dbReference>
<evidence type="ECO:0000313" key="3">
    <source>
        <dbReference type="Proteomes" id="UP000187455"/>
    </source>
</evidence>